<sequence length="100" mass="10882">METMRVSPPKRGAAKPEFQTTFAKPATPAVPTAMMPFGKVNYQLMVAGIVVLLLGFFIMSLDKEEFGFGFLGLTLGPIVVMTGFIIELFAILKKPARTEA</sequence>
<organism evidence="2 3">
    <name type="scientific">Fibrella rubiginis</name>
    <dbReference type="NCBI Taxonomy" id="2817060"/>
    <lineage>
        <taxon>Bacteria</taxon>
        <taxon>Pseudomonadati</taxon>
        <taxon>Bacteroidota</taxon>
        <taxon>Cytophagia</taxon>
        <taxon>Cytophagales</taxon>
        <taxon>Spirosomataceae</taxon>
        <taxon>Fibrella</taxon>
    </lineage>
</organism>
<feature type="transmembrane region" description="Helical" evidence="1">
    <location>
        <begin position="67"/>
        <end position="92"/>
    </location>
</feature>
<evidence type="ECO:0000313" key="2">
    <source>
        <dbReference type="EMBL" id="MBO0936868.1"/>
    </source>
</evidence>
<dbReference type="AlphaFoldDB" id="A0A939GFJ6"/>
<name>A0A939GFJ6_9BACT</name>
<evidence type="ECO:0000256" key="1">
    <source>
        <dbReference type="SAM" id="Phobius"/>
    </source>
</evidence>
<protein>
    <submittedName>
        <fullName evidence="2">DUF3098 domain-containing protein</fullName>
    </submittedName>
</protein>
<accession>A0A939GFJ6</accession>
<keyword evidence="3" id="KW-1185">Reference proteome</keyword>
<gene>
    <name evidence="2" type="ORF">J2I47_09960</name>
</gene>
<dbReference type="InterPro" id="IPR021448">
    <property type="entry name" value="DUF3098"/>
</dbReference>
<feature type="transmembrane region" description="Helical" evidence="1">
    <location>
        <begin position="42"/>
        <end position="61"/>
    </location>
</feature>
<evidence type="ECO:0000313" key="3">
    <source>
        <dbReference type="Proteomes" id="UP000664034"/>
    </source>
</evidence>
<dbReference type="Pfam" id="PF11297">
    <property type="entry name" value="DUF3098"/>
    <property type="match status" value="1"/>
</dbReference>
<dbReference type="EMBL" id="JAFMYV010000004">
    <property type="protein sequence ID" value="MBO0936868.1"/>
    <property type="molecule type" value="Genomic_DNA"/>
</dbReference>
<keyword evidence="1" id="KW-0812">Transmembrane</keyword>
<dbReference type="RefSeq" id="WP_207364426.1">
    <property type="nucleotide sequence ID" value="NZ_JAFMYV010000004.1"/>
</dbReference>
<keyword evidence="1" id="KW-0472">Membrane</keyword>
<comment type="caution">
    <text evidence="2">The sequence shown here is derived from an EMBL/GenBank/DDBJ whole genome shotgun (WGS) entry which is preliminary data.</text>
</comment>
<proteinExistence type="predicted"/>
<reference evidence="2" key="1">
    <citation type="submission" date="2021-03" db="EMBL/GenBank/DDBJ databases">
        <title>Fibrella sp. HMF5335 genome sequencing and assembly.</title>
        <authorList>
            <person name="Kang H."/>
            <person name="Kim H."/>
            <person name="Bae S."/>
            <person name="Joh K."/>
        </authorList>
    </citation>
    <scope>NUCLEOTIDE SEQUENCE</scope>
    <source>
        <strain evidence="2">HMF5335</strain>
    </source>
</reference>
<keyword evidence="1" id="KW-1133">Transmembrane helix</keyword>
<dbReference type="Proteomes" id="UP000664034">
    <property type="component" value="Unassembled WGS sequence"/>
</dbReference>